<gene>
    <name evidence="1" type="ORF">NC653_034054</name>
</gene>
<proteinExistence type="predicted"/>
<comment type="caution">
    <text evidence="1">The sequence shown here is derived from an EMBL/GenBank/DDBJ whole genome shotgun (WGS) entry which is preliminary data.</text>
</comment>
<name>A0AAD6LLU9_9ROSI</name>
<keyword evidence="2" id="KW-1185">Reference proteome</keyword>
<sequence>MGTVEFLRISQVSLWRMPPYLKLLTMVNFLPTLDMTCRVLLEEDFLLPASISFLGFSFLDSGRRAMQLVAKLHCLLHLKLLLCIYLESVYCLSYCWLVKLKIVFIPLLAFEVIFLIDNFSFICSTECVRLLMPGEEESISDEAIWETFASLLGCNFYGFLCGCYSLYPSKAGRSLMVVVICWATESDVGALGWWDLFINFSIAECFAFLVCTKWSNPVIHRNSQTREVTSSSEENQQQDRMCGLQDIGGHIMKIPLIGFQVLLCMHLEGTPAGARNIPLLVLFSPLFPASRCCVLFSASKLAEKLVLLLRSEAGTGRYFTFSSRAHDCLGFLHHGSRLLGCGQLMREVKRNRPDCTTWVMPGIGLIPGGYLMSRQSPPLDLTRSGQVASLLLYLSLLTPDIVKSQLIKHPQFFFFEFSPLVLYSLPLPLHFSGYNTFCGYPPEIVKKMPKKDLAEEVWRLQAALGEQTEITKYSQQEFERLQNEKVLCRVCFEGEISVGFCSRVTSYPLQHLL</sequence>
<dbReference type="EMBL" id="JAQIZT010000015">
    <property type="protein sequence ID" value="KAJ6969409.1"/>
    <property type="molecule type" value="Genomic_DNA"/>
</dbReference>
<dbReference type="InterPro" id="IPR019396">
    <property type="entry name" value="TM_Fragile-X-F-assoc"/>
</dbReference>
<evidence type="ECO:0000313" key="2">
    <source>
        <dbReference type="Proteomes" id="UP001164929"/>
    </source>
</evidence>
<dbReference type="AlphaFoldDB" id="A0AAD6LLU9"/>
<evidence type="ECO:0000313" key="1">
    <source>
        <dbReference type="EMBL" id="KAJ6969409.1"/>
    </source>
</evidence>
<dbReference type="PANTHER" id="PTHR46859:SF3">
    <property type="entry name" value="RING-TYPE DOMAIN-CONTAINING PROTEIN"/>
    <property type="match status" value="1"/>
</dbReference>
<dbReference type="Proteomes" id="UP001164929">
    <property type="component" value="Chromosome 15"/>
</dbReference>
<dbReference type="PANTHER" id="PTHR46859">
    <property type="entry name" value="TRANSMEMBRANE FRAGILE-X-F-ASSOCIATED PROTEIN"/>
    <property type="match status" value="1"/>
</dbReference>
<reference evidence="1" key="1">
    <citation type="journal article" date="2023" name="Mol. Ecol. Resour.">
        <title>Chromosome-level genome assembly of a triploid poplar Populus alba 'Berolinensis'.</title>
        <authorList>
            <person name="Chen S."/>
            <person name="Yu Y."/>
            <person name="Wang X."/>
            <person name="Wang S."/>
            <person name="Zhang T."/>
            <person name="Zhou Y."/>
            <person name="He R."/>
            <person name="Meng N."/>
            <person name="Wang Y."/>
            <person name="Liu W."/>
            <person name="Liu Z."/>
            <person name="Liu J."/>
            <person name="Guo Q."/>
            <person name="Huang H."/>
            <person name="Sederoff R.R."/>
            <person name="Wang G."/>
            <person name="Qu G."/>
            <person name="Chen S."/>
        </authorList>
    </citation>
    <scope>NUCLEOTIDE SEQUENCE</scope>
    <source>
        <strain evidence="1">SC-2020</strain>
    </source>
</reference>
<organism evidence="1 2">
    <name type="scientific">Populus alba x Populus x berolinensis</name>
    <dbReference type="NCBI Taxonomy" id="444605"/>
    <lineage>
        <taxon>Eukaryota</taxon>
        <taxon>Viridiplantae</taxon>
        <taxon>Streptophyta</taxon>
        <taxon>Embryophyta</taxon>
        <taxon>Tracheophyta</taxon>
        <taxon>Spermatophyta</taxon>
        <taxon>Magnoliopsida</taxon>
        <taxon>eudicotyledons</taxon>
        <taxon>Gunneridae</taxon>
        <taxon>Pentapetalae</taxon>
        <taxon>rosids</taxon>
        <taxon>fabids</taxon>
        <taxon>Malpighiales</taxon>
        <taxon>Salicaceae</taxon>
        <taxon>Saliceae</taxon>
        <taxon>Populus</taxon>
    </lineage>
</organism>
<dbReference type="Pfam" id="PF10269">
    <property type="entry name" value="Tmemb_185A"/>
    <property type="match status" value="1"/>
</dbReference>
<accession>A0AAD6LLU9</accession>
<protein>
    <submittedName>
        <fullName evidence="1">Uncharacterized protein</fullName>
    </submittedName>
</protein>